<protein>
    <submittedName>
        <fullName evidence="1">Uncharacterized protein</fullName>
    </submittedName>
</protein>
<gene>
    <name evidence="1" type="ORF">H9X81_10255</name>
</gene>
<dbReference type="RefSeq" id="WP_204721725.1">
    <property type="nucleotide sequence ID" value="NZ_JACSNR010000010.1"/>
</dbReference>
<dbReference type="EMBL" id="JACSNR010000010">
    <property type="protein sequence ID" value="MBM6924064.1"/>
    <property type="molecule type" value="Genomic_DNA"/>
</dbReference>
<accession>A0ABS2GQS5</accession>
<organism evidence="1 2">
    <name type="scientific">Hydrogenoanaerobacterium saccharovorans</name>
    <dbReference type="NCBI Taxonomy" id="474960"/>
    <lineage>
        <taxon>Bacteria</taxon>
        <taxon>Bacillati</taxon>
        <taxon>Bacillota</taxon>
        <taxon>Clostridia</taxon>
        <taxon>Eubacteriales</taxon>
        <taxon>Oscillospiraceae</taxon>
        <taxon>Hydrogenoanaerobacterium</taxon>
    </lineage>
</organism>
<evidence type="ECO:0000313" key="2">
    <source>
        <dbReference type="Proteomes" id="UP000724149"/>
    </source>
</evidence>
<name>A0ABS2GQS5_9FIRM</name>
<dbReference type="Proteomes" id="UP000724149">
    <property type="component" value="Unassembled WGS sequence"/>
</dbReference>
<comment type="caution">
    <text evidence="1">The sequence shown here is derived from an EMBL/GenBank/DDBJ whole genome shotgun (WGS) entry which is preliminary data.</text>
</comment>
<evidence type="ECO:0000313" key="1">
    <source>
        <dbReference type="EMBL" id="MBM6924064.1"/>
    </source>
</evidence>
<keyword evidence="2" id="KW-1185">Reference proteome</keyword>
<proteinExistence type="predicted"/>
<reference evidence="1 2" key="1">
    <citation type="journal article" date="2021" name="Sci. Rep.">
        <title>The distribution of antibiotic resistance genes in chicken gut microbiota commensals.</title>
        <authorList>
            <person name="Juricova H."/>
            <person name="Matiasovicova J."/>
            <person name="Kubasova T."/>
            <person name="Cejkova D."/>
            <person name="Rychlik I."/>
        </authorList>
    </citation>
    <scope>NUCLEOTIDE SEQUENCE [LARGE SCALE GENOMIC DNA]</scope>
    <source>
        <strain evidence="1 2">An564</strain>
    </source>
</reference>
<sequence>MTLNNAFCTEKNIFLIEKNPAASEEQRKKAQELRKRNAADLQRFLAQIENSISSSTQAEAVVKSISSDSAVKAVLNIRDMISSGLAHASNEVTLDEETIDTLRDSIANLNREYL</sequence>